<protein>
    <recommendedName>
        <fullName evidence="5">CNH domain-containing protein</fullName>
    </recommendedName>
</protein>
<feature type="domain" description="CNH" evidence="5">
    <location>
        <begin position="15"/>
        <end position="298"/>
    </location>
</feature>
<dbReference type="GO" id="GO:0006914">
    <property type="term" value="P:autophagy"/>
    <property type="evidence" value="ECO:0007669"/>
    <property type="project" value="TreeGrafter"/>
</dbReference>
<organism evidence="6 7">
    <name type="scientific">Clytia hemisphaerica</name>
    <dbReference type="NCBI Taxonomy" id="252671"/>
    <lineage>
        <taxon>Eukaryota</taxon>
        <taxon>Metazoa</taxon>
        <taxon>Cnidaria</taxon>
        <taxon>Hydrozoa</taxon>
        <taxon>Hydroidolina</taxon>
        <taxon>Leptothecata</taxon>
        <taxon>Obeliida</taxon>
        <taxon>Clytiidae</taxon>
        <taxon>Clytia</taxon>
    </lineage>
</organism>
<comment type="similarity">
    <text evidence="3">Belongs to the VAM6/VPS39 family.</text>
</comment>
<evidence type="ECO:0000313" key="7">
    <source>
        <dbReference type="Proteomes" id="UP000594262"/>
    </source>
</evidence>
<dbReference type="InterPro" id="IPR001180">
    <property type="entry name" value="CNH_dom"/>
</dbReference>
<accession>A0A7M5V904</accession>
<dbReference type="PANTHER" id="PTHR12894">
    <property type="entry name" value="CNH DOMAIN CONTAINING"/>
    <property type="match status" value="1"/>
</dbReference>
<comment type="subcellular location">
    <subcellularLocation>
        <location evidence="1">Endomembrane system</location>
        <topology evidence="1">Peripheral membrane protein</topology>
    </subcellularLocation>
</comment>
<dbReference type="PROSITE" id="PS50219">
    <property type="entry name" value="CNH"/>
    <property type="match status" value="1"/>
</dbReference>
<dbReference type="SUPFAM" id="SSF50978">
    <property type="entry name" value="WD40 repeat-like"/>
    <property type="match status" value="1"/>
</dbReference>
<dbReference type="GO" id="GO:0005737">
    <property type="term" value="C:cytoplasm"/>
    <property type="evidence" value="ECO:0007669"/>
    <property type="project" value="TreeGrafter"/>
</dbReference>
<dbReference type="InterPro" id="IPR019452">
    <property type="entry name" value="VPS39/TGF_beta_rcpt-assoc_1"/>
</dbReference>
<name>A0A7M5V904_9CNID</name>
<dbReference type="AlphaFoldDB" id="A0A7M5V904"/>
<sequence length="877" mass="101663">MHDAFECVAILERLPLEIDCIASSGQTLFVGTTKGHLLVYKIQVDASTSRNGDTKFEVELLRSNKAFGRKPILQLVALKEYDILISLSDGCINVHDFFEPNNTPNNYNHKQSFPRSKGITHFSIDHSTLNDPTYPVRVCAISKRKLQTFYWQKGKFVELYNELTLPDTPRVAVWMGDYICFAMKKDYSLMKADTGSLINLFDVGSRKMEPLMVPMPGGELAVCRDEVTIFLTVDDKGEHKQKHAVTWSDIPLDLAFYDPYIIAILPKHIEICSRSPQECIQRVSVNAAKRINRGPHCYASSISHVWRLVPIPFTKQIEQLKKDKEYEMALELCKFLDDKEHSQKIIPHIKKLHAFELFCSKKFEQALKLFKEIDVEPTYVIGLFPDLLPEQYRKQIQYPAQVPKMTSGDLQRGFHCLTEFLTRIRNKSLSEANKGTNATPTSDQPRKMLLQIIDTSLLKCYMQTNENMIAPLLRLKDNHCHVEECERVLAKAKKVNELVLLYQSKGNHKKALDLLLRQSDIPTGPLSGPKKTVDYLQHLGADHVQLVIDYSKWVLKKHPEEGLKIFTADTPEVESLPRDRVLSHLEAITPQLVISYLEHIINDWKDSHPEFHNRLIIFYKDKILPLLREELVAPSNDPEGELATFRTKLLFFLETSTNYQPYKLLRFFPQDVLYEERALLLGRSGRHEEALAIYIYVLKNDKMAEKYCRRQYEMNEEENRNVYLSLVKMYLNPQELPSLGLPQSTFTDVKLEPKTKEALEILNKYNQKIDITQTLELLPQTTEVKDIRIFLMRVLKEKIQQRRSSMVLKSLFYRDHLQVHEQRIYYQSTKCVITEERACRVCHKRIGTSAFAMYPNGVIVHYYCCKDRRICPVDPDA</sequence>
<reference evidence="6" key="1">
    <citation type="submission" date="2021-01" db="UniProtKB">
        <authorList>
            <consortium name="EnsemblMetazoa"/>
        </authorList>
    </citation>
    <scope>IDENTIFICATION</scope>
</reference>
<evidence type="ECO:0000256" key="4">
    <source>
        <dbReference type="PROSITE-ProRule" id="PRU01006"/>
    </source>
</evidence>
<dbReference type="GO" id="GO:0016020">
    <property type="term" value="C:membrane"/>
    <property type="evidence" value="ECO:0007669"/>
    <property type="project" value="TreeGrafter"/>
</dbReference>
<dbReference type="Proteomes" id="UP000594262">
    <property type="component" value="Unplaced"/>
</dbReference>
<dbReference type="Pfam" id="PF10366">
    <property type="entry name" value="Vps39_1"/>
    <property type="match status" value="1"/>
</dbReference>
<dbReference type="GO" id="GO:0006886">
    <property type="term" value="P:intracellular protein transport"/>
    <property type="evidence" value="ECO:0007669"/>
    <property type="project" value="UniProtKB-UniRule"/>
</dbReference>
<evidence type="ECO:0000256" key="3">
    <source>
        <dbReference type="ARBA" id="ARBA00038201"/>
    </source>
</evidence>
<dbReference type="EnsemblMetazoa" id="CLYHEMT005579.1">
    <property type="protein sequence ID" value="CLYHEMP005579.1"/>
    <property type="gene ID" value="CLYHEMG005579"/>
</dbReference>
<proteinExistence type="inferred from homology"/>
<dbReference type="Pfam" id="PF00780">
    <property type="entry name" value="CNH"/>
    <property type="match status" value="1"/>
</dbReference>
<dbReference type="PROSITE" id="PS50236">
    <property type="entry name" value="CHCR"/>
    <property type="match status" value="1"/>
</dbReference>
<evidence type="ECO:0000256" key="2">
    <source>
        <dbReference type="ARBA" id="ARBA00023136"/>
    </source>
</evidence>
<dbReference type="InterPro" id="IPR032914">
    <property type="entry name" value="Vam6/VPS39/TRAP1"/>
</dbReference>
<dbReference type="InterPro" id="IPR019453">
    <property type="entry name" value="VPS39/TGFA1_Znf"/>
</dbReference>
<evidence type="ECO:0000259" key="5">
    <source>
        <dbReference type="PROSITE" id="PS50219"/>
    </source>
</evidence>
<dbReference type="InterPro" id="IPR036322">
    <property type="entry name" value="WD40_repeat_dom_sf"/>
</dbReference>
<dbReference type="OrthoDB" id="5325112at2759"/>
<dbReference type="GO" id="GO:0034058">
    <property type="term" value="P:endosomal vesicle fusion"/>
    <property type="evidence" value="ECO:0007669"/>
    <property type="project" value="TreeGrafter"/>
</dbReference>
<keyword evidence="7" id="KW-1185">Reference proteome</keyword>
<dbReference type="GO" id="GO:0012505">
    <property type="term" value="C:endomembrane system"/>
    <property type="evidence" value="ECO:0007669"/>
    <property type="project" value="UniProtKB-SubCell"/>
</dbReference>
<dbReference type="Pfam" id="PF10367">
    <property type="entry name" value="zf-Vps39_C"/>
    <property type="match status" value="1"/>
</dbReference>
<feature type="repeat" description="CHCR" evidence="4">
    <location>
        <begin position="566"/>
        <end position="735"/>
    </location>
</feature>
<keyword evidence="2" id="KW-0472">Membrane</keyword>
<dbReference type="GeneID" id="136807894"/>
<evidence type="ECO:0000256" key="1">
    <source>
        <dbReference type="ARBA" id="ARBA00004184"/>
    </source>
</evidence>
<evidence type="ECO:0000313" key="6">
    <source>
        <dbReference type="EnsemblMetazoa" id="CLYHEMP005579.1"/>
    </source>
</evidence>
<dbReference type="RefSeq" id="XP_066920612.1">
    <property type="nucleotide sequence ID" value="XM_067064511.1"/>
</dbReference>
<dbReference type="PANTHER" id="PTHR12894:SF49">
    <property type="entry name" value="VAM6_VPS39-LIKE PROTEIN"/>
    <property type="match status" value="1"/>
</dbReference>
<dbReference type="InterPro" id="IPR000547">
    <property type="entry name" value="Clathrin_H-chain/VPS_repeat"/>
</dbReference>